<accession>A0ACC1HDH1</accession>
<dbReference type="EMBL" id="JAMZIH010005821">
    <property type="protein sequence ID" value="KAJ1674608.1"/>
    <property type="molecule type" value="Genomic_DNA"/>
</dbReference>
<proteinExistence type="predicted"/>
<dbReference type="Proteomes" id="UP001145114">
    <property type="component" value="Unassembled WGS sequence"/>
</dbReference>
<sequence>MVYFGAPKFYENYVEKDLEKFNPPPKNVGASPDLGRTPCVMYHRGCANASALRLSVRVQYPATTLDGVKKQLAELRAKRSHVQQRPSDNDDQS</sequence>
<keyword evidence="2" id="KW-1185">Reference proteome</keyword>
<comment type="caution">
    <text evidence="1">The sequence shown here is derived from an EMBL/GenBank/DDBJ whole genome shotgun (WGS) entry which is preliminary data.</text>
</comment>
<protein>
    <submittedName>
        <fullName evidence="1">Uncharacterized protein</fullName>
    </submittedName>
</protein>
<gene>
    <name evidence="1" type="ORF">EV182_002926</name>
</gene>
<organism evidence="1 2">
    <name type="scientific">Spiromyces aspiralis</name>
    <dbReference type="NCBI Taxonomy" id="68401"/>
    <lineage>
        <taxon>Eukaryota</taxon>
        <taxon>Fungi</taxon>
        <taxon>Fungi incertae sedis</taxon>
        <taxon>Zoopagomycota</taxon>
        <taxon>Kickxellomycotina</taxon>
        <taxon>Kickxellomycetes</taxon>
        <taxon>Kickxellales</taxon>
        <taxon>Kickxellaceae</taxon>
        <taxon>Spiromyces</taxon>
    </lineage>
</organism>
<evidence type="ECO:0000313" key="1">
    <source>
        <dbReference type="EMBL" id="KAJ1674608.1"/>
    </source>
</evidence>
<evidence type="ECO:0000313" key="2">
    <source>
        <dbReference type="Proteomes" id="UP001145114"/>
    </source>
</evidence>
<reference evidence="1" key="1">
    <citation type="submission" date="2022-06" db="EMBL/GenBank/DDBJ databases">
        <title>Phylogenomic reconstructions and comparative analyses of Kickxellomycotina fungi.</title>
        <authorList>
            <person name="Reynolds N.K."/>
            <person name="Stajich J.E."/>
            <person name="Barry K."/>
            <person name="Grigoriev I.V."/>
            <person name="Crous P."/>
            <person name="Smith M.E."/>
        </authorList>
    </citation>
    <scope>NUCLEOTIDE SEQUENCE</scope>
    <source>
        <strain evidence="1">RSA 2271</strain>
    </source>
</reference>
<name>A0ACC1HDH1_9FUNG</name>